<keyword evidence="1" id="KW-0472">Membrane</keyword>
<dbReference type="EMBL" id="JASAOG010000179">
    <property type="protein sequence ID" value="KAK0045533.1"/>
    <property type="molecule type" value="Genomic_DNA"/>
</dbReference>
<feature type="transmembrane region" description="Helical" evidence="1">
    <location>
        <begin position="12"/>
        <end position="32"/>
    </location>
</feature>
<organism evidence="2 3">
    <name type="scientific">Biomphalaria pfeifferi</name>
    <name type="common">Bloodfluke planorb</name>
    <name type="synonym">Freshwater snail</name>
    <dbReference type="NCBI Taxonomy" id="112525"/>
    <lineage>
        <taxon>Eukaryota</taxon>
        <taxon>Metazoa</taxon>
        <taxon>Spiralia</taxon>
        <taxon>Lophotrochozoa</taxon>
        <taxon>Mollusca</taxon>
        <taxon>Gastropoda</taxon>
        <taxon>Heterobranchia</taxon>
        <taxon>Euthyneura</taxon>
        <taxon>Panpulmonata</taxon>
        <taxon>Hygrophila</taxon>
        <taxon>Lymnaeoidea</taxon>
        <taxon>Planorbidae</taxon>
        <taxon>Biomphalaria</taxon>
    </lineage>
</organism>
<proteinExistence type="predicted"/>
<keyword evidence="1" id="KW-0812">Transmembrane</keyword>
<evidence type="ECO:0000313" key="3">
    <source>
        <dbReference type="Proteomes" id="UP001233172"/>
    </source>
</evidence>
<comment type="caution">
    <text evidence="2">The sequence shown here is derived from an EMBL/GenBank/DDBJ whole genome shotgun (WGS) entry which is preliminary data.</text>
</comment>
<keyword evidence="3" id="KW-1185">Reference proteome</keyword>
<reference evidence="2" key="1">
    <citation type="journal article" date="2023" name="PLoS Negl. Trop. Dis.">
        <title>A genome sequence for Biomphalaria pfeifferi, the major vector snail for the human-infecting parasite Schistosoma mansoni.</title>
        <authorList>
            <person name="Bu L."/>
            <person name="Lu L."/>
            <person name="Laidemitt M.R."/>
            <person name="Zhang S.M."/>
            <person name="Mutuku M."/>
            <person name="Mkoji G."/>
            <person name="Steinauer M."/>
            <person name="Loker E.S."/>
        </authorList>
    </citation>
    <scope>NUCLEOTIDE SEQUENCE</scope>
    <source>
        <strain evidence="2">KasaAsao</strain>
    </source>
</reference>
<evidence type="ECO:0000256" key="1">
    <source>
        <dbReference type="SAM" id="Phobius"/>
    </source>
</evidence>
<reference evidence="2" key="2">
    <citation type="submission" date="2023-04" db="EMBL/GenBank/DDBJ databases">
        <authorList>
            <person name="Bu L."/>
            <person name="Lu L."/>
            <person name="Laidemitt M.R."/>
            <person name="Zhang S.M."/>
            <person name="Mutuku M."/>
            <person name="Mkoji G."/>
            <person name="Steinauer M."/>
            <person name="Loker E.S."/>
        </authorList>
    </citation>
    <scope>NUCLEOTIDE SEQUENCE</scope>
    <source>
        <strain evidence="2">KasaAsao</strain>
        <tissue evidence="2">Whole Snail</tissue>
    </source>
</reference>
<protein>
    <submittedName>
        <fullName evidence="2">Uncharacterized protein</fullName>
    </submittedName>
</protein>
<evidence type="ECO:0000313" key="2">
    <source>
        <dbReference type="EMBL" id="KAK0045533.1"/>
    </source>
</evidence>
<dbReference type="AlphaFoldDB" id="A0AAD8B1B9"/>
<keyword evidence="1" id="KW-1133">Transmembrane helix</keyword>
<sequence length="68" mass="8501">MYKKNSRIIHMHTLPVYILWTLTSILCMSYLWRCKDWLVKKLWRINVIQKIIVYRLNFFKITCSYMKN</sequence>
<gene>
    <name evidence="2" type="ORF">Bpfe_025019</name>
</gene>
<name>A0AAD8B1B9_BIOPF</name>
<dbReference type="Proteomes" id="UP001233172">
    <property type="component" value="Unassembled WGS sequence"/>
</dbReference>
<accession>A0AAD8B1B9</accession>